<dbReference type="PANTHER" id="PTHR31170:SF25">
    <property type="entry name" value="BNAA09G04570D PROTEIN"/>
    <property type="match status" value="1"/>
</dbReference>
<dbReference type="AlphaFoldDB" id="A0AAW1YAA7"/>
<evidence type="ECO:0000256" key="1">
    <source>
        <dbReference type="SAM" id="Phobius"/>
    </source>
</evidence>
<dbReference type="InterPro" id="IPR004158">
    <property type="entry name" value="DUF247_pln"/>
</dbReference>
<keyword evidence="1" id="KW-1133">Transmembrane helix</keyword>
<dbReference type="EMBL" id="JBEDUW010000002">
    <property type="protein sequence ID" value="KAK9946040.1"/>
    <property type="molecule type" value="Genomic_DNA"/>
</dbReference>
<accession>A0AAW1YAA7</accession>
<feature type="transmembrane region" description="Helical" evidence="1">
    <location>
        <begin position="396"/>
        <end position="421"/>
    </location>
</feature>
<gene>
    <name evidence="2" type="ORF">M0R45_011523</name>
</gene>
<dbReference type="PANTHER" id="PTHR31170">
    <property type="entry name" value="BNAC04G53230D PROTEIN"/>
    <property type="match status" value="1"/>
</dbReference>
<dbReference type="Proteomes" id="UP001457282">
    <property type="component" value="Unassembled WGS sequence"/>
</dbReference>
<keyword evidence="3" id="KW-1185">Reference proteome</keyword>
<reference evidence="2 3" key="1">
    <citation type="journal article" date="2023" name="G3 (Bethesda)">
        <title>A chromosome-length genome assembly and annotation of blackberry (Rubus argutus, cv. 'Hillquist').</title>
        <authorList>
            <person name="Bruna T."/>
            <person name="Aryal R."/>
            <person name="Dudchenko O."/>
            <person name="Sargent D.J."/>
            <person name="Mead D."/>
            <person name="Buti M."/>
            <person name="Cavallini A."/>
            <person name="Hytonen T."/>
            <person name="Andres J."/>
            <person name="Pham M."/>
            <person name="Weisz D."/>
            <person name="Mascagni F."/>
            <person name="Usai G."/>
            <person name="Natali L."/>
            <person name="Bassil N."/>
            <person name="Fernandez G.E."/>
            <person name="Lomsadze A."/>
            <person name="Armour M."/>
            <person name="Olukolu B."/>
            <person name="Poorten T."/>
            <person name="Britton C."/>
            <person name="Davik J."/>
            <person name="Ashrafi H."/>
            <person name="Aiden E.L."/>
            <person name="Borodovsky M."/>
            <person name="Worthington M."/>
        </authorList>
    </citation>
    <scope>NUCLEOTIDE SEQUENCE [LARGE SCALE GENOMIC DNA]</scope>
    <source>
        <strain evidence="2">PI 553951</strain>
    </source>
</reference>
<protein>
    <submittedName>
        <fullName evidence="2">Uncharacterized protein</fullName>
    </submittedName>
</protein>
<keyword evidence="1" id="KW-0812">Transmembrane</keyword>
<comment type="caution">
    <text evidence="2">The sequence shown here is derived from an EMBL/GenBank/DDBJ whole genome shotgun (WGS) entry which is preliminary data.</text>
</comment>
<dbReference type="Pfam" id="PF03140">
    <property type="entry name" value="DUF247"/>
    <property type="match status" value="1"/>
</dbReference>
<keyword evidence="1" id="KW-0472">Membrane</keyword>
<evidence type="ECO:0000313" key="3">
    <source>
        <dbReference type="Proteomes" id="UP001457282"/>
    </source>
</evidence>
<organism evidence="2 3">
    <name type="scientific">Rubus argutus</name>
    <name type="common">Southern blackberry</name>
    <dbReference type="NCBI Taxonomy" id="59490"/>
    <lineage>
        <taxon>Eukaryota</taxon>
        <taxon>Viridiplantae</taxon>
        <taxon>Streptophyta</taxon>
        <taxon>Embryophyta</taxon>
        <taxon>Tracheophyta</taxon>
        <taxon>Spermatophyta</taxon>
        <taxon>Magnoliopsida</taxon>
        <taxon>eudicotyledons</taxon>
        <taxon>Gunneridae</taxon>
        <taxon>Pentapetalae</taxon>
        <taxon>rosids</taxon>
        <taxon>fabids</taxon>
        <taxon>Rosales</taxon>
        <taxon>Rosaceae</taxon>
        <taxon>Rosoideae</taxon>
        <taxon>Rosoideae incertae sedis</taxon>
        <taxon>Rubus</taxon>
    </lineage>
</organism>
<evidence type="ECO:0000313" key="2">
    <source>
        <dbReference type="EMBL" id="KAK9946040.1"/>
    </source>
</evidence>
<proteinExistence type="predicted"/>
<sequence length="422" mass="49348">MGEQQAKHLKHKLEGVSPLSSECCIYMVPKRLRDVNEKAYTPQVVSIGPLHHGREGLEAMEDHKIRYVKDFLERTKVCMEDCLNTLKEWETRIRSCYAVKIEFNEQELVEMVLVDSIFTFELLLRFSYSTLQEGKVDRLFGKPWMLRDITYDMLLLENQIPFFILEYLYALALTGNTIPLQNNKVFSISELTHKFLQNRVYIRPFEEMKEKINKHEGTKHFVDFVLTCHRPLPSELPKKKRLETLTIPSATELYQSGVKFENVDDKNIFDIKFEKGILKIPHLRIRGSTEIFFRNLIAYEQCELHDHYFNDYVFIIDRLVDTSKDVELLVKSGILESKLPDSEAAASYINSLDFGPILFSRNFYFTDLCEKLNEYYAVPWHKWKASLKQDYFSTPWAGLSIVVAAILVVLTFIQTMCSIMAL</sequence>
<name>A0AAW1YAA7_RUBAR</name>